<keyword evidence="1" id="KW-0812">Transmembrane</keyword>
<organism evidence="2 3">
    <name type="scientific">Methylobacterium ajmalii</name>
    <dbReference type="NCBI Taxonomy" id="2738439"/>
    <lineage>
        <taxon>Bacteria</taxon>
        <taxon>Pseudomonadati</taxon>
        <taxon>Pseudomonadota</taxon>
        <taxon>Alphaproteobacteria</taxon>
        <taxon>Hyphomicrobiales</taxon>
        <taxon>Methylobacteriaceae</taxon>
        <taxon>Methylobacterium</taxon>
    </lineage>
</organism>
<keyword evidence="1" id="KW-0472">Membrane</keyword>
<evidence type="ECO:0000256" key="1">
    <source>
        <dbReference type="SAM" id="Phobius"/>
    </source>
</evidence>
<feature type="transmembrane region" description="Helical" evidence="1">
    <location>
        <begin position="77"/>
        <end position="99"/>
    </location>
</feature>
<keyword evidence="1" id="KW-1133">Transmembrane helix</keyword>
<comment type="caution">
    <text evidence="2">The sequence shown here is derived from an EMBL/GenBank/DDBJ whole genome shotgun (WGS) entry which is preliminary data.</text>
</comment>
<dbReference type="RefSeq" id="WP_346013929.1">
    <property type="nucleotide sequence ID" value="NZ_JAQYXP010000010.1"/>
</dbReference>
<protein>
    <submittedName>
        <fullName evidence="2">Uncharacterized protein</fullName>
    </submittedName>
</protein>
<sequence length="163" mass="17399">MSGSSKQVSSDPSASDVAYARTVHEDHLKQVLALLPLLGVFGAEALKSAVLINGGTAAALLTFVGQKGLATQPELGLSLRTFAIGLLLGAVATGFAYVAQFCYTTGGYHYIKTFTHPYIKFPPAHRRWNIAGIICHCISVILIIASYLFAVYGFYSAGQKLPF</sequence>
<evidence type="ECO:0000313" key="3">
    <source>
        <dbReference type="Proteomes" id="UP001407347"/>
    </source>
</evidence>
<feature type="transmembrane region" description="Helical" evidence="1">
    <location>
        <begin position="45"/>
        <end position="65"/>
    </location>
</feature>
<gene>
    <name evidence="2" type="ORF">PUR29_36715</name>
</gene>
<feature type="transmembrane region" description="Helical" evidence="1">
    <location>
        <begin position="130"/>
        <end position="155"/>
    </location>
</feature>
<dbReference type="EMBL" id="JAQYXP010000010">
    <property type="protein sequence ID" value="MEN3238982.1"/>
    <property type="molecule type" value="Genomic_DNA"/>
</dbReference>
<accession>A0ABV0A578</accession>
<reference evidence="2 3" key="1">
    <citation type="journal article" date="2023" name="PLoS ONE">
        <title>Complete genome assembly of Hawai'i environmental nontuberculous mycobacteria reveals unexpected co-isolation with methylobacteria.</title>
        <authorList>
            <person name="Hendrix J."/>
            <person name="Epperson L.E."/>
            <person name="Tong E.I."/>
            <person name="Chan Y.L."/>
            <person name="Hasan N.A."/>
            <person name="Dawrs S.N."/>
            <person name="Norton G.J."/>
            <person name="Virdi R."/>
            <person name="Crooks J.L."/>
            <person name="Chan E.D."/>
            <person name="Honda J.R."/>
            <person name="Strong M."/>
        </authorList>
    </citation>
    <scope>NUCLEOTIDE SEQUENCE [LARGE SCALE GENOMIC DNA]</scope>
    <source>
        <strain evidence="2 3">NJH_HI04-1</strain>
    </source>
</reference>
<keyword evidence="3" id="KW-1185">Reference proteome</keyword>
<dbReference type="Proteomes" id="UP001407347">
    <property type="component" value="Unassembled WGS sequence"/>
</dbReference>
<evidence type="ECO:0000313" key="2">
    <source>
        <dbReference type="EMBL" id="MEN3238982.1"/>
    </source>
</evidence>
<name>A0ABV0A578_9HYPH</name>
<proteinExistence type="predicted"/>